<feature type="region of interest" description="Disordered" evidence="1">
    <location>
        <begin position="101"/>
        <end position="126"/>
    </location>
</feature>
<comment type="caution">
    <text evidence="3">The sequence shown here is derived from an EMBL/GenBank/DDBJ whole genome shotgun (WGS) entry which is preliminary data.</text>
</comment>
<keyword evidence="4" id="KW-1185">Reference proteome</keyword>
<dbReference type="Pfam" id="PF14771">
    <property type="entry name" value="DUF4476"/>
    <property type="match status" value="1"/>
</dbReference>
<reference evidence="3 4" key="1">
    <citation type="submission" date="2019-04" db="EMBL/GenBank/DDBJ databases">
        <title>Microbes associate with the intestines of laboratory mice.</title>
        <authorList>
            <person name="Navarre W."/>
            <person name="Wong E."/>
            <person name="Huang K."/>
            <person name="Tropini C."/>
            <person name="Ng K."/>
            <person name="Yu B."/>
        </authorList>
    </citation>
    <scope>NUCLEOTIDE SEQUENCE [LARGE SCALE GENOMIC DNA]</scope>
    <source>
        <strain evidence="3 4">NM69_E16B</strain>
    </source>
</reference>
<dbReference type="InterPro" id="IPR028011">
    <property type="entry name" value="DUF4476"/>
</dbReference>
<evidence type="ECO:0000259" key="2">
    <source>
        <dbReference type="Pfam" id="PF14771"/>
    </source>
</evidence>
<evidence type="ECO:0000313" key="4">
    <source>
        <dbReference type="Proteomes" id="UP000310532"/>
    </source>
</evidence>
<gene>
    <name evidence="3" type="ORF">E5355_06510</name>
</gene>
<dbReference type="AlphaFoldDB" id="A0A4S2B2K0"/>
<evidence type="ECO:0000256" key="1">
    <source>
        <dbReference type="SAM" id="MobiDB-lite"/>
    </source>
</evidence>
<dbReference type="EMBL" id="SRYZ01000010">
    <property type="protein sequence ID" value="TGY07314.1"/>
    <property type="molecule type" value="Genomic_DNA"/>
</dbReference>
<evidence type="ECO:0000313" key="3">
    <source>
        <dbReference type="EMBL" id="TGY07314.1"/>
    </source>
</evidence>
<name>A0A4S2B2K0_9BACE</name>
<sequence>MIRHLILSGYLLLATLPAMKAVSIDGIRIESPHRKIVVLVDGQQICLPTFSCFVANLHGSYQVEVYEAPSHGENPRRGKLLYDERVHCSINEVKDILIPKDKRVSGNRGTSNHHKPGRPGDRPIEGQYERVMSPSAFEQFMGLMEKQNFDSDRKEVLDHALLTSWFTTDQCIRLMDFYRFDSEKKQLMKKIYPKIADKPNFYYAIDKLTFSSDKNEINAFIKQYHEKNN</sequence>
<dbReference type="Proteomes" id="UP000310532">
    <property type="component" value="Unassembled WGS sequence"/>
</dbReference>
<feature type="domain" description="DUF4476" evidence="2">
    <location>
        <begin position="131"/>
        <end position="221"/>
    </location>
</feature>
<accession>A0A4S2B2K0</accession>
<organism evidence="3 4">
    <name type="scientific">Bacteroides muris</name>
    <name type="common">ex Afrizal et al. 2022</name>
    <dbReference type="NCBI Taxonomy" id="2516960"/>
    <lineage>
        <taxon>Bacteria</taxon>
        <taxon>Pseudomonadati</taxon>
        <taxon>Bacteroidota</taxon>
        <taxon>Bacteroidia</taxon>
        <taxon>Bacteroidales</taxon>
        <taxon>Bacteroidaceae</taxon>
        <taxon>Bacteroides</taxon>
    </lineage>
</organism>
<protein>
    <submittedName>
        <fullName evidence="3">DUF4476 domain-containing protein</fullName>
    </submittedName>
</protein>
<proteinExistence type="predicted"/>
<dbReference type="RefSeq" id="WP_136009659.1">
    <property type="nucleotide sequence ID" value="NZ_SRYZ01000010.1"/>
</dbReference>